<proteinExistence type="predicted"/>
<sequence length="120" mass="13489">MPFKTAISDLYQTVIQETTTSFIFGTTAAIAKELFNNDKNFISKNVLALRKGVEHAEHAMLYNAMLFVTRLMRLKRSISHLICIMICSFVSGQKNGNLFALKSAVFSLISNMLSSLIMFE</sequence>
<reference evidence="2" key="1">
    <citation type="submission" date="2011-05" db="EMBL/GenBank/DDBJ databases">
        <title>The genome sequence of Vittaforma corneae strain ATCC 50505.</title>
        <authorList>
            <consortium name="The Broad Institute Genome Sequencing Platform"/>
            <person name="Cuomo C."/>
            <person name="Didier E."/>
            <person name="Bowers L."/>
            <person name="Young S.K."/>
            <person name="Zeng Q."/>
            <person name="Gargeya S."/>
            <person name="Fitzgerald M."/>
            <person name="Haas B."/>
            <person name="Abouelleil A."/>
            <person name="Alvarado L."/>
            <person name="Arachchi H.M."/>
            <person name="Berlin A."/>
            <person name="Chapman S.B."/>
            <person name="Gearin G."/>
            <person name="Goldberg J."/>
            <person name="Griggs A."/>
            <person name="Gujja S."/>
            <person name="Hansen M."/>
            <person name="Heiman D."/>
            <person name="Howarth C."/>
            <person name="Larimer J."/>
            <person name="Lui A."/>
            <person name="MacDonald P.J.P."/>
            <person name="McCowen C."/>
            <person name="Montmayeur A."/>
            <person name="Murphy C."/>
            <person name="Neiman D."/>
            <person name="Pearson M."/>
            <person name="Priest M."/>
            <person name="Roberts A."/>
            <person name="Saif S."/>
            <person name="Shea T."/>
            <person name="Sisk P."/>
            <person name="Stolte C."/>
            <person name="Sykes S."/>
            <person name="Wortman J."/>
            <person name="Nusbaum C."/>
            <person name="Birren B."/>
        </authorList>
    </citation>
    <scope>NUCLEOTIDE SEQUENCE [LARGE SCALE GENOMIC DNA]</scope>
    <source>
        <strain evidence="2">ATCC 50505</strain>
    </source>
</reference>
<dbReference type="Proteomes" id="UP000011082">
    <property type="component" value="Unassembled WGS sequence"/>
</dbReference>
<organism evidence="1 2">
    <name type="scientific">Vittaforma corneae (strain ATCC 50505)</name>
    <name type="common">Microsporidian parasite</name>
    <name type="synonym">Nosema corneum</name>
    <dbReference type="NCBI Taxonomy" id="993615"/>
    <lineage>
        <taxon>Eukaryota</taxon>
        <taxon>Fungi</taxon>
        <taxon>Fungi incertae sedis</taxon>
        <taxon>Microsporidia</taxon>
        <taxon>Nosematidae</taxon>
        <taxon>Vittaforma</taxon>
    </lineage>
</organism>
<dbReference type="EMBL" id="JH370142">
    <property type="protein sequence ID" value="ELA41523.1"/>
    <property type="molecule type" value="Genomic_DNA"/>
</dbReference>
<keyword evidence="2" id="KW-1185">Reference proteome</keyword>
<name>L2GKW0_VITCO</name>
<protein>
    <submittedName>
        <fullName evidence="1">Uncharacterized protein</fullName>
    </submittedName>
</protein>
<evidence type="ECO:0000313" key="2">
    <source>
        <dbReference type="Proteomes" id="UP000011082"/>
    </source>
</evidence>
<dbReference type="AlphaFoldDB" id="L2GKW0"/>
<dbReference type="RefSeq" id="XP_007604833.1">
    <property type="nucleotide sequence ID" value="XM_007604771.1"/>
</dbReference>
<dbReference type="OMA" id="LICIMIC"/>
<accession>L2GKW0</accession>
<evidence type="ECO:0000313" key="1">
    <source>
        <dbReference type="EMBL" id="ELA41523.1"/>
    </source>
</evidence>
<dbReference type="GeneID" id="19882098"/>
<dbReference type="HOGENOM" id="CLU_2051464_0_0_1"/>
<dbReference type="InParanoid" id="L2GKW0"/>
<gene>
    <name evidence="1" type="ORF">VICG_01387</name>
</gene>
<dbReference type="VEuPathDB" id="MicrosporidiaDB:VICG_01387"/>